<accession>A0A8D2IVM6</accession>
<feature type="domain" description="Clusterin N-terminal" evidence="11">
    <location>
        <begin position="65"/>
        <end position="278"/>
    </location>
</feature>
<evidence type="ECO:0000256" key="7">
    <source>
        <dbReference type="ARBA" id="ARBA00023180"/>
    </source>
</evidence>
<evidence type="ECO:0000256" key="9">
    <source>
        <dbReference type="SAM" id="Coils"/>
    </source>
</evidence>
<name>A0A8D2IVM6_VARKO</name>
<dbReference type="GO" id="GO:0005615">
    <property type="term" value="C:extracellular space"/>
    <property type="evidence" value="ECO:0007669"/>
    <property type="project" value="TreeGrafter"/>
</dbReference>
<keyword evidence="7" id="KW-0325">Glycoprotein</keyword>
<protein>
    <recommendedName>
        <fullName evidence="8">Clusterin</fullName>
    </recommendedName>
</protein>
<evidence type="ECO:0000256" key="6">
    <source>
        <dbReference type="ARBA" id="ARBA00023157"/>
    </source>
</evidence>
<evidence type="ECO:0000256" key="1">
    <source>
        <dbReference type="ARBA" id="ARBA00004613"/>
    </source>
</evidence>
<keyword evidence="10" id="KW-0812">Transmembrane</keyword>
<evidence type="ECO:0000256" key="10">
    <source>
        <dbReference type="SAM" id="Phobius"/>
    </source>
</evidence>
<evidence type="ECO:0000256" key="3">
    <source>
        <dbReference type="ARBA" id="ARBA00022525"/>
    </source>
</evidence>
<dbReference type="PANTHER" id="PTHR10970">
    <property type="entry name" value="CLUSTERIN"/>
    <property type="match status" value="1"/>
</dbReference>
<sequence>MCWGIYYNLLAGFFFPTKCTGHLYICISVTEYILIIFNTANMKTLLVFVMCLLWLRGHQCAPIKEDVKPEENLKVLSEVGEKYVDEEVKTALIGIKQMKIMMERNEVKHMDLMKTLKKSSYEKEEALRLMNEVKERLEEEENICQDTLKNLWDECKSCLESNCMKFYTTCQHGRATFTSKVEDFFRKMTPWSFPVYASQGQDLQLNQKKTMPKKEDAQLVQMENLFNQLLSDMGTIFEKSFLFFKQMQKEFDQSFQIYFMSEPDLTEPYFLPASPEEPVRKIGSPKDWELPGFFQLVFDFSRTVLEGIGEVIALPYLNSDKSGMFSQNTPDQERAPCNKLRQNSSGCRRFHERCQKCQDNLMRACPSVPELHIKYDDAFKLVNISGEQYQQILQMVQHHTQDTSYLLNKMKERFGWVSELSNMTVGPENIFNIVSSSTERGEASSLNETVVDVNILTSPTFTIKVPQGLDIQSSEFIEYVAGKALQLYKKNF</sequence>
<reference evidence="13" key="1">
    <citation type="submission" date="2025-08" db="UniProtKB">
        <authorList>
            <consortium name="Ensembl"/>
        </authorList>
    </citation>
    <scope>IDENTIFICATION</scope>
</reference>
<evidence type="ECO:0000256" key="5">
    <source>
        <dbReference type="ARBA" id="ARBA00023054"/>
    </source>
</evidence>
<dbReference type="Proteomes" id="UP000694545">
    <property type="component" value="Unplaced"/>
</dbReference>
<dbReference type="InterPro" id="IPR000753">
    <property type="entry name" value="Clusterin-like"/>
</dbReference>
<evidence type="ECO:0000256" key="2">
    <source>
        <dbReference type="ARBA" id="ARBA00010069"/>
    </source>
</evidence>
<dbReference type="Pfam" id="PF01093">
    <property type="entry name" value="Clusterin"/>
    <property type="match status" value="1"/>
</dbReference>
<dbReference type="InterPro" id="IPR016015">
    <property type="entry name" value="Clusterin_C"/>
</dbReference>
<comment type="similarity">
    <text evidence="2 8">Belongs to the clusterin family.</text>
</comment>
<feature type="transmembrane region" description="Helical" evidence="10">
    <location>
        <begin position="6"/>
        <end position="25"/>
    </location>
</feature>
<evidence type="ECO:0000313" key="13">
    <source>
        <dbReference type="Ensembl" id="ENSVKKP00000000701.1"/>
    </source>
</evidence>
<dbReference type="GO" id="GO:0051787">
    <property type="term" value="F:misfolded protein binding"/>
    <property type="evidence" value="ECO:0007669"/>
    <property type="project" value="TreeGrafter"/>
</dbReference>
<organism evidence="13 14">
    <name type="scientific">Varanus komodoensis</name>
    <name type="common">Komodo dragon</name>
    <dbReference type="NCBI Taxonomy" id="61221"/>
    <lineage>
        <taxon>Eukaryota</taxon>
        <taxon>Metazoa</taxon>
        <taxon>Chordata</taxon>
        <taxon>Craniata</taxon>
        <taxon>Vertebrata</taxon>
        <taxon>Euteleostomi</taxon>
        <taxon>Lepidosauria</taxon>
        <taxon>Squamata</taxon>
        <taxon>Bifurcata</taxon>
        <taxon>Unidentata</taxon>
        <taxon>Episquamata</taxon>
        <taxon>Toxicofera</taxon>
        <taxon>Anguimorpha</taxon>
        <taxon>Paleoanguimorpha</taxon>
        <taxon>Varanoidea</taxon>
        <taxon>Varanidae</taxon>
        <taxon>Varanus</taxon>
    </lineage>
</organism>
<keyword evidence="5 9" id="KW-0175">Coiled coil</keyword>
<keyword evidence="3" id="KW-0964">Secreted</keyword>
<keyword evidence="6" id="KW-1015">Disulfide bond</keyword>
<keyword evidence="10" id="KW-1133">Transmembrane helix</keyword>
<dbReference type="AlphaFoldDB" id="A0A8D2IVM6"/>
<reference evidence="13" key="2">
    <citation type="submission" date="2025-09" db="UniProtKB">
        <authorList>
            <consortium name="Ensembl"/>
        </authorList>
    </citation>
    <scope>IDENTIFICATION</scope>
</reference>
<dbReference type="InterPro" id="IPR016014">
    <property type="entry name" value="Clusterin_N"/>
</dbReference>
<proteinExistence type="inferred from homology"/>
<feature type="transmembrane region" description="Helical" evidence="10">
    <location>
        <begin position="32"/>
        <end position="55"/>
    </location>
</feature>
<dbReference type="Ensembl" id="ENSVKKT00000000730.1">
    <property type="protein sequence ID" value="ENSVKKP00000000701.1"/>
    <property type="gene ID" value="ENSVKKG00000000150.1"/>
</dbReference>
<evidence type="ECO:0000313" key="14">
    <source>
        <dbReference type="Proteomes" id="UP000694545"/>
    </source>
</evidence>
<keyword evidence="4" id="KW-0732">Signal</keyword>
<keyword evidence="14" id="KW-1185">Reference proteome</keyword>
<evidence type="ECO:0000256" key="8">
    <source>
        <dbReference type="RuleBase" id="RU000629"/>
    </source>
</evidence>
<evidence type="ECO:0000259" key="11">
    <source>
        <dbReference type="SMART" id="SM00030"/>
    </source>
</evidence>
<evidence type="ECO:0000259" key="12">
    <source>
        <dbReference type="SMART" id="SM00035"/>
    </source>
</evidence>
<dbReference type="SMART" id="SM00035">
    <property type="entry name" value="CLa"/>
    <property type="match status" value="1"/>
</dbReference>
<evidence type="ECO:0000256" key="4">
    <source>
        <dbReference type="ARBA" id="ARBA00022729"/>
    </source>
</evidence>
<feature type="coiled-coil region" evidence="9">
    <location>
        <begin position="123"/>
        <end position="150"/>
    </location>
</feature>
<feature type="domain" description="Clusterin C-terminal" evidence="12">
    <location>
        <begin position="280"/>
        <end position="489"/>
    </location>
</feature>
<dbReference type="OMA" id="YLSEDCP"/>
<dbReference type="PANTHER" id="PTHR10970:SF2">
    <property type="entry name" value="CLUSTERIN-LIKE PROTEIN 1"/>
    <property type="match status" value="1"/>
</dbReference>
<keyword evidence="10" id="KW-0472">Membrane</keyword>
<comment type="subcellular location">
    <subcellularLocation>
        <location evidence="1">Secreted</location>
    </subcellularLocation>
</comment>
<dbReference type="SMART" id="SM00030">
    <property type="entry name" value="CLb"/>
    <property type="match status" value="1"/>
</dbReference>
<dbReference type="GO" id="GO:0005634">
    <property type="term" value="C:nucleus"/>
    <property type="evidence" value="ECO:0007669"/>
    <property type="project" value="TreeGrafter"/>
</dbReference>